<dbReference type="RefSeq" id="WP_026610121.1">
    <property type="nucleotide sequence ID" value="NZ_OX458333.1"/>
</dbReference>
<keyword evidence="4" id="KW-1003">Cell membrane</keyword>
<dbReference type="InterPro" id="IPR051045">
    <property type="entry name" value="TonB-dependent_transducer"/>
</dbReference>
<comment type="similarity">
    <text evidence="2">Belongs to the TonB family.</text>
</comment>
<comment type="subcellular location">
    <subcellularLocation>
        <location evidence="1">Cell inner membrane</location>
        <topology evidence="1">Single-pass membrane protein</topology>
        <orientation evidence="1">Periplasmic side</orientation>
    </subcellularLocation>
</comment>
<keyword evidence="9" id="KW-0472">Membrane</keyword>
<keyword evidence="5" id="KW-0997">Cell inner membrane</keyword>
<evidence type="ECO:0000256" key="4">
    <source>
        <dbReference type="ARBA" id="ARBA00022475"/>
    </source>
</evidence>
<feature type="region of interest" description="Disordered" evidence="10">
    <location>
        <begin position="72"/>
        <end position="160"/>
    </location>
</feature>
<evidence type="ECO:0000313" key="13">
    <source>
        <dbReference type="Proteomes" id="UP001162030"/>
    </source>
</evidence>
<keyword evidence="3" id="KW-0813">Transport</keyword>
<dbReference type="PANTHER" id="PTHR33446">
    <property type="entry name" value="PROTEIN TONB-RELATED"/>
    <property type="match status" value="1"/>
</dbReference>
<dbReference type="Gene3D" id="3.30.1150.10">
    <property type="match status" value="1"/>
</dbReference>
<keyword evidence="7" id="KW-0653">Protein transport</keyword>
<keyword evidence="6" id="KW-0812">Transmembrane</keyword>
<organism evidence="12 13">
    <name type="scientific">Methylocaldum szegediense</name>
    <dbReference type="NCBI Taxonomy" id="73780"/>
    <lineage>
        <taxon>Bacteria</taxon>
        <taxon>Pseudomonadati</taxon>
        <taxon>Pseudomonadota</taxon>
        <taxon>Gammaproteobacteria</taxon>
        <taxon>Methylococcales</taxon>
        <taxon>Methylococcaceae</taxon>
        <taxon>Methylocaldum</taxon>
    </lineage>
</organism>
<dbReference type="Pfam" id="PF03544">
    <property type="entry name" value="TonB_C"/>
    <property type="match status" value="1"/>
</dbReference>
<gene>
    <name evidence="12" type="ORF">MSZNOR_1823</name>
</gene>
<dbReference type="InterPro" id="IPR037682">
    <property type="entry name" value="TonB_C"/>
</dbReference>
<sequence>MCAAALAPGLFSPGILKAGRYRGIRTVGVLGAVVVHAAVLPILIKGEAVPAASGPRATPVVIDLISMAEPQTEARQAVRTPAQPVKPKTVKPKAQAKPKPIRLPAKRSPLLSAPSEAAVHHATAAQTPPPPEASTETAPTSRAAASARSEPAPAPVTPPHFNVAYLRKPAPVYPALSRRQREQGKVVLRVLVNAAGSAETVSVHTSSGFGRLDAAALEAVKQWKFVPARQGDRPVPAWVLVPISFTLEG</sequence>
<name>A0ABM9I0Q4_9GAMM</name>
<protein>
    <submittedName>
        <fullName evidence="12">Periplasmic protein TonB</fullName>
    </submittedName>
</protein>
<keyword evidence="13" id="KW-1185">Reference proteome</keyword>
<dbReference type="NCBIfam" id="TIGR01352">
    <property type="entry name" value="tonB_Cterm"/>
    <property type="match status" value="1"/>
</dbReference>
<dbReference type="EMBL" id="OX458333">
    <property type="protein sequence ID" value="CAI8813408.1"/>
    <property type="molecule type" value="Genomic_DNA"/>
</dbReference>
<proteinExistence type="inferred from homology"/>
<feature type="compositionally biased region" description="Basic residues" evidence="10">
    <location>
        <begin position="88"/>
        <end position="100"/>
    </location>
</feature>
<feature type="domain" description="TonB C-terminal" evidence="11">
    <location>
        <begin position="158"/>
        <end position="249"/>
    </location>
</feature>
<evidence type="ECO:0000256" key="6">
    <source>
        <dbReference type="ARBA" id="ARBA00022692"/>
    </source>
</evidence>
<accession>A0ABM9I0Q4</accession>
<evidence type="ECO:0000256" key="7">
    <source>
        <dbReference type="ARBA" id="ARBA00022927"/>
    </source>
</evidence>
<dbReference type="PROSITE" id="PS52015">
    <property type="entry name" value="TONB_CTD"/>
    <property type="match status" value="1"/>
</dbReference>
<feature type="compositionally biased region" description="Low complexity" evidence="10">
    <location>
        <begin position="113"/>
        <end position="126"/>
    </location>
</feature>
<evidence type="ECO:0000256" key="3">
    <source>
        <dbReference type="ARBA" id="ARBA00022448"/>
    </source>
</evidence>
<reference evidence="12 13" key="1">
    <citation type="submission" date="2023-03" db="EMBL/GenBank/DDBJ databases">
        <authorList>
            <person name="Pearce D."/>
        </authorList>
    </citation>
    <scope>NUCLEOTIDE SEQUENCE [LARGE SCALE GENOMIC DNA]</scope>
    <source>
        <strain evidence="12">Msz</strain>
    </source>
</reference>
<keyword evidence="8" id="KW-1133">Transmembrane helix</keyword>
<dbReference type="Proteomes" id="UP001162030">
    <property type="component" value="Chromosome"/>
</dbReference>
<evidence type="ECO:0000256" key="2">
    <source>
        <dbReference type="ARBA" id="ARBA00006555"/>
    </source>
</evidence>
<dbReference type="InterPro" id="IPR006260">
    <property type="entry name" value="TonB/TolA_C"/>
</dbReference>
<feature type="compositionally biased region" description="Low complexity" evidence="10">
    <location>
        <begin position="133"/>
        <end position="151"/>
    </location>
</feature>
<evidence type="ECO:0000256" key="9">
    <source>
        <dbReference type="ARBA" id="ARBA00023136"/>
    </source>
</evidence>
<dbReference type="SUPFAM" id="SSF74653">
    <property type="entry name" value="TolA/TonB C-terminal domain"/>
    <property type="match status" value="1"/>
</dbReference>
<evidence type="ECO:0000313" key="12">
    <source>
        <dbReference type="EMBL" id="CAI8813408.1"/>
    </source>
</evidence>
<evidence type="ECO:0000259" key="11">
    <source>
        <dbReference type="PROSITE" id="PS52015"/>
    </source>
</evidence>
<dbReference type="PANTHER" id="PTHR33446:SF2">
    <property type="entry name" value="PROTEIN TONB"/>
    <property type="match status" value="1"/>
</dbReference>
<evidence type="ECO:0000256" key="10">
    <source>
        <dbReference type="SAM" id="MobiDB-lite"/>
    </source>
</evidence>
<evidence type="ECO:0000256" key="5">
    <source>
        <dbReference type="ARBA" id="ARBA00022519"/>
    </source>
</evidence>
<evidence type="ECO:0000256" key="1">
    <source>
        <dbReference type="ARBA" id="ARBA00004383"/>
    </source>
</evidence>
<evidence type="ECO:0000256" key="8">
    <source>
        <dbReference type="ARBA" id="ARBA00022989"/>
    </source>
</evidence>